<dbReference type="Proteomes" id="UP000001881">
    <property type="component" value="Unassembled WGS sequence"/>
</dbReference>
<organism evidence="4 5">
    <name type="scientific">Sordaria macrospora (strain ATCC MYA-333 / DSM 997 / K(L3346) / K-hell)</name>
    <dbReference type="NCBI Taxonomy" id="771870"/>
    <lineage>
        <taxon>Eukaryota</taxon>
        <taxon>Fungi</taxon>
        <taxon>Dikarya</taxon>
        <taxon>Ascomycota</taxon>
        <taxon>Pezizomycotina</taxon>
        <taxon>Sordariomycetes</taxon>
        <taxon>Sordariomycetidae</taxon>
        <taxon>Sordariales</taxon>
        <taxon>Sordariaceae</taxon>
        <taxon>Sordaria</taxon>
    </lineage>
</organism>
<dbReference type="Gene3D" id="1.10.1280.10">
    <property type="entry name" value="Di-copper center containing domain from catechol oxidase"/>
    <property type="match status" value="1"/>
</dbReference>
<dbReference type="PRINTS" id="PR00092">
    <property type="entry name" value="TYROSINASE"/>
</dbReference>
<keyword evidence="1" id="KW-0479">Metal-binding</keyword>
<dbReference type="InParanoid" id="F7W5R2"/>
<dbReference type="Pfam" id="PF00264">
    <property type="entry name" value="Tyrosinase"/>
    <property type="match status" value="1"/>
</dbReference>
<gene>
    <name evidence="4" type="ORF">SMAC_09003</name>
</gene>
<dbReference type="InterPro" id="IPR008922">
    <property type="entry name" value="Di-copper_centre_dom_sf"/>
</dbReference>
<dbReference type="GO" id="GO:0046872">
    <property type="term" value="F:metal ion binding"/>
    <property type="evidence" value="ECO:0007669"/>
    <property type="project" value="UniProtKB-KW"/>
</dbReference>
<reference evidence="4 5" key="1">
    <citation type="journal article" date="2010" name="PLoS Genet.">
        <title>De novo assembly of a 40 Mb eukaryotic genome from short sequence reads: Sordaria macrospora, a model organism for fungal morphogenesis.</title>
        <authorList>
            <person name="Nowrousian M."/>
            <person name="Stajich J."/>
            <person name="Chu M."/>
            <person name="Engh I."/>
            <person name="Espagne E."/>
            <person name="Halliday K."/>
            <person name="Kamerewerd J."/>
            <person name="Kempken F."/>
            <person name="Knab B."/>
            <person name="Kuo H.C."/>
            <person name="Osiewacz H.D."/>
            <person name="Poeggeler S."/>
            <person name="Read N."/>
            <person name="Seiler S."/>
            <person name="Smith K."/>
            <person name="Zickler D."/>
            <person name="Kueck U."/>
            <person name="Freitag M."/>
        </authorList>
    </citation>
    <scope>NUCLEOTIDE SEQUENCE [LARGE SCALE GENOMIC DNA]</scope>
    <source>
        <strain evidence="5">ATCC MYA-333 / DSM 997 / K(L3346) / K-hell</strain>
        <tissue evidence="4">Mycelium</tissue>
    </source>
</reference>
<dbReference type="InterPro" id="IPR002227">
    <property type="entry name" value="Tyrosinase_Cu-bd"/>
</dbReference>
<evidence type="ECO:0000256" key="2">
    <source>
        <dbReference type="SAM" id="MobiDB-lite"/>
    </source>
</evidence>
<protein>
    <submittedName>
        <fullName evidence="4">WGS project CABT00000000 data, contig 2.31</fullName>
    </submittedName>
</protein>
<evidence type="ECO:0000313" key="5">
    <source>
        <dbReference type="Proteomes" id="UP000001881"/>
    </source>
</evidence>
<dbReference type="EMBL" id="CABT02000031">
    <property type="protein sequence ID" value="CCC12850.1"/>
    <property type="molecule type" value="Genomic_DNA"/>
</dbReference>
<comment type="caution">
    <text evidence="4">The sequence shown here is derived from an EMBL/GenBank/DDBJ whole genome shotgun (WGS) entry which is preliminary data.</text>
</comment>
<keyword evidence="5" id="KW-1185">Reference proteome</keyword>
<feature type="region of interest" description="Disordered" evidence="2">
    <location>
        <begin position="16"/>
        <end position="43"/>
    </location>
</feature>
<accession>F7W5R2</accession>
<feature type="domain" description="Tyrosinase copper-binding" evidence="3">
    <location>
        <begin position="177"/>
        <end position="188"/>
    </location>
</feature>
<feature type="compositionally biased region" description="Low complexity" evidence="2">
    <location>
        <begin position="27"/>
        <end position="37"/>
    </location>
</feature>
<dbReference type="OrthoDB" id="6132182at2759"/>
<dbReference type="SUPFAM" id="SSF48056">
    <property type="entry name" value="Di-copper centre-containing domain"/>
    <property type="match status" value="1"/>
</dbReference>
<name>F7W5R2_SORMK</name>
<dbReference type="eggNOG" id="ENOG502S31Y">
    <property type="taxonomic scope" value="Eukaryota"/>
</dbReference>
<dbReference type="GO" id="GO:0016491">
    <property type="term" value="F:oxidoreductase activity"/>
    <property type="evidence" value="ECO:0007669"/>
    <property type="project" value="InterPro"/>
</dbReference>
<dbReference type="InterPro" id="IPR050316">
    <property type="entry name" value="Tyrosinase/Hemocyanin"/>
</dbReference>
<evidence type="ECO:0000313" key="4">
    <source>
        <dbReference type="EMBL" id="CCC12850.1"/>
    </source>
</evidence>
<dbReference type="STRING" id="771870.F7W5R2"/>
<dbReference type="PROSITE" id="PS00498">
    <property type="entry name" value="TYROSINASE_2"/>
    <property type="match status" value="1"/>
</dbReference>
<dbReference type="VEuPathDB" id="FungiDB:SMAC_09003"/>
<evidence type="ECO:0000259" key="3">
    <source>
        <dbReference type="PROSITE" id="PS00498"/>
    </source>
</evidence>
<evidence type="ECO:0000256" key="1">
    <source>
        <dbReference type="ARBA" id="ARBA00022723"/>
    </source>
</evidence>
<sequence>MFNSIQTSYREWREPRYTQVVVDDTESQTSSSSSSSSEVEEEKPIEATSYWDWSLDHFSLSNSSIFSPTTGFGSDGSPSAADSVGQGRCVQNGPFTDLRPIIYNHTYITHCLSRGFNDPKRNITGVISGEQYKPEAIGEILRIEKYEEFGKRVEERLHNGLHQGVGGDFRAMTAANDPLFYVHHASLDRMWWRWQWENPEVRLAEYSGKHMFNSTPGEANLKDVLLYGGFTKDVLVERAMSTESGELCYQYQQSEEDVNSE</sequence>
<dbReference type="PANTHER" id="PTHR11474">
    <property type="entry name" value="TYROSINASE FAMILY MEMBER"/>
    <property type="match status" value="1"/>
</dbReference>
<proteinExistence type="predicted"/>
<dbReference type="PANTHER" id="PTHR11474:SF127">
    <property type="entry name" value="TYROSINASE COPPER-BINDING DOMAIN-CONTAINING PROTEIN"/>
    <property type="match status" value="1"/>
</dbReference>
<dbReference type="AlphaFoldDB" id="F7W5R2"/>
<dbReference type="HOGENOM" id="CLU_035914_2_2_1"/>